<organism evidence="9 10">
    <name type="scientific">Rhodanobacter ginsengisoli</name>
    <dbReference type="NCBI Taxonomy" id="418646"/>
    <lineage>
        <taxon>Bacteria</taxon>
        <taxon>Pseudomonadati</taxon>
        <taxon>Pseudomonadota</taxon>
        <taxon>Gammaproteobacteria</taxon>
        <taxon>Lysobacterales</taxon>
        <taxon>Rhodanobacteraceae</taxon>
        <taxon>Rhodanobacter</taxon>
    </lineage>
</organism>
<reference evidence="10" key="1">
    <citation type="journal article" date="2019" name="Int. J. Syst. Evol. Microbiol.">
        <title>The Global Catalogue of Microorganisms (GCM) 10K type strain sequencing project: providing services to taxonomists for standard genome sequencing and annotation.</title>
        <authorList>
            <consortium name="The Broad Institute Genomics Platform"/>
            <consortium name="The Broad Institute Genome Sequencing Center for Infectious Disease"/>
            <person name="Wu L."/>
            <person name="Ma J."/>
        </authorList>
    </citation>
    <scope>NUCLEOTIDE SEQUENCE [LARGE SCALE GENOMIC DNA]</scope>
    <source>
        <strain evidence="10">CGMCC 1.16619</strain>
    </source>
</reference>
<accession>A0ABW0QQM0</accession>
<dbReference type="PROSITE" id="PS50850">
    <property type="entry name" value="MFS"/>
    <property type="match status" value="1"/>
</dbReference>
<feature type="transmembrane region" description="Helical" evidence="7">
    <location>
        <begin position="364"/>
        <end position="384"/>
    </location>
</feature>
<dbReference type="PANTHER" id="PTHR23517:SF2">
    <property type="entry name" value="MULTIDRUG RESISTANCE PROTEIN MDTH"/>
    <property type="match status" value="1"/>
</dbReference>
<feature type="transmembrane region" description="Helical" evidence="7">
    <location>
        <begin position="36"/>
        <end position="57"/>
    </location>
</feature>
<dbReference type="Proteomes" id="UP001596114">
    <property type="component" value="Unassembled WGS sequence"/>
</dbReference>
<dbReference type="RefSeq" id="WP_377321368.1">
    <property type="nucleotide sequence ID" value="NZ_JBHSNF010000003.1"/>
</dbReference>
<feature type="transmembrane region" description="Helical" evidence="7">
    <location>
        <begin position="247"/>
        <end position="265"/>
    </location>
</feature>
<keyword evidence="4 7" id="KW-0812">Transmembrane</keyword>
<keyword evidence="3" id="KW-1003">Cell membrane</keyword>
<dbReference type="InterPro" id="IPR036259">
    <property type="entry name" value="MFS_trans_sf"/>
</dbReference>
<evidence type="ECO:0000256" key="3">
    <source>
        <dbReference type="ARBA" id="ARBA00022475"/>
    </source>
</evidence>
<keyword evidence="10" id="KW-1185">Reference proteome</keyword>
<comment type="subcellular location">
    <subcellularLocation>
        <location evidence="1">Cell membrane</location>
        <topology evidence="1">Multi-pass membrane protein</topology>
    </subcellularLocation>
</comment>
<evidence type="ECO:0000256" key="6">
    <source>
        <dbReference type="ARBA" id="ARBA00023136"/>
    </source>
</evidence>
<feature type="transmembrane region" description="Helical" evidence="7">
    <location>
        <begin position="162"/>
        <end position="184"/>
    </location>
</feature>
<keyword evidence="6 7" id="KW-0472">Membrane</keyword>
<feature type="transmembrane region" description="Helical" evidence="7">
    <location>
        <begin position="12"/>
        <end position="30"/>
    </location>
</feature>
<dbReference type="EMBL" id="JBHSNF010000003">
    <property type="protein sequence ID" value="MFC5527070.1"/>
    <property type="molecule type" value="Genomic_DNA"/>
</dbReference>
<name>A0ABW0QQM0_9GAMM</name>
<dbReference type="InterPro" id="IPR011701">
    <property type="entry name" value="MFS"/>
</dbReference>
<feature type="transmembrane region" description="Helical" evidence="7">
    <location>
        <begin position="134"/>
        <end position="156"/>
    </location>
</feature>
<gene>
    <name evidence="9" type="ORF">ACFPPA_15120</name>
</gene>
<feature type="transmembrane region" description="Helical" evidence="7">
    <location>
        <begin position="77"/>
        <end position="96"/>
    </location>
</feature>
<evidence type="ECO:0000256" key="7">
    <source>
        <dbReference type="SAM" id="Phobius"/>
    </source>
</evidence>
<evidence type="ECO:0000313" key="9">
    <source>
        <dbReference type="EMBL" id="MFC5527070.1"/>
    </source>
</evidence>
<dbReference type="InterPro" id="IPR050171">
    <property type="entry name" value="MFS_Transporters"/>
</dbReference>
<evidence type="ECO:0000256" key="5">
    <source>
        <dbReference type="ARBA" id="ARBA00022989"/>
    </source>
</evidence>
<feature type="transmembrane region" description="Helical" evidence="7">
    <location>
        <begin position="301"/>
        <end position="324"/>
    </location>
</feature>
<dbReference type="Gene3D" id="1.20.1250.20">
    <property type="entry name" value="MFS general substrate transporter like domains"/>
    <property type="match status" value="1"/>
</dbReference>
<feature type="domain" description="Major facilitator superfamily (MFS) profile" evidence="8">
    <location>
        <begin position="11"/>
        <end position="388"/>
    </location>
</feature>
<evidence type="ECO:0000313" key="10">
    <source>
        <dbReference type="Proteomes" id="UP001596114"/>
    </source>
</evidence>
<dbReference type="InterPro" id="IPR020846">
    <property type="entry name" value="MFS_dom"/>
</dbReference>
<sequence length="398" mass="41199">MSKLSKGELKTAFALSSVVGLRMFGLFLIMPVFSAYALHLAGATPLLIGLAIGVYGFAQALLQVPVGLLSDRIGRHVTITLGLLVFVLGSVVAAMSHGIHGIILGRVLQGMGAVSGASQALAADHSRDDNRGKVMGIIGVSIGFAFVLAIILSAPLAGVAGLSGLFGLTAVLALVAIGLLWVLVPRPRHHRAPASARPGSVLRMLVTPQLMVLNVSIFMMHTMLTAAFVALPLMLMRNTGMALDHQWRLYLPVMLVSAVVMGGVLRRVTSVAGSMRLVLVCAVGLGLALCGFSAVGSGHLLLWLAAMVFFSAFNLLEASLPSLVSRLAPAHMRGAALGAYATSQFLGAGVGGVLGGVMLQHISLSAVFAAAATLTLLWLPLLLWGRSRVVAADAAVTV</sequence>
<evidence type="ECO:0000256" key="4">
    <source>
        <dbReference type="ARBA" id="ARBA00022692"/>
    </source>
</evidence>
<evidence type="ECO:0000259" key="8">
    <source>
        <dbReference type="PROSITE" id="PS50850"/>
    </source>
</evidence>
<feature type="transmembrane region" description="Helical" evidence="7">
    <location>
        <begin position="336"/>
        <end position="358"/>
    </location>
</feature>
<proteinExistence type="predicted"/>
<evidence type="ECO:0000256" key="2">
    <source>
        <dbReference type="ARBA" id="ARBA00022448"/>
    </source>
</evidence>
<dbReference type="PANTHER" id="PTHR23517">
    <property type="entry name" value="RESISTANCE PROTEIN MDTM, PUTATIVE-RELATED-RELATED"/>
    <property type="match status" value="1"/>
</dbReference>
<keyword evidence="5 7" id="KW-1133">Transmembrane helix</keyword>
<feature type="transmembrane region" description="Helical" evidence="7">
    <location>
        <begin position="277"/>
        <end position="295"/>
    </location>
</feature>
<dbReference type="SUPFAM" id="SSF103473">
    <property type="entry name" value="MFS general substrate transporter"/>
    <property type="match status" value="1"/>
</dbReference>
<keyword evidence="2" id="KW-0813">Transport</keyword>
<evidence type="ECO:0000256" key="1">
    <source>
        <dbReference type="ARBA" id="ARBA00004651"/>
    </source>
</evidence>
<comment type="caution">
    <text evidence="9">The sequence shown here is derived from an EMBL/GenBank/DDBJ whole genome shotgun (WGS) entry which is preliminary data.</text>
</comment>
<dbReference type="Pfam" id="PF07690">
    <property type="entry name" value="MFS_1"/>
    <property type="match status" value="1"/>
</dbReference>
<feature type="transmembrane region" description="Helical" evidence="7">
    <location>
        <begin position="205"/>
        <end position="235"/>
    </location>
</feature>
<protein>
    <submittedName>
        <fullName evidence="9">MFS transporter</fullName>
    </submittedName>
</protein>